<evidence type="ECO:0000313" key="3">
    <source>
        <dbReference type="Proteomes" id="UP000036834"/>
    </source>
</evidence>
<protein>
    <submittedName>
        <fullName evidence="2">Uncharacterized protein</fullName>
    </submittedName>
</protein>
<comment type="caution">
    <text evidence="2">The sequence shown here is derived from an EMBL/GenBank/DDBJ whole genome shotgun (WGS) entry which is preliminary data.</text>
</comment>
<dbReference type="STRING" id="54915.ADS79_19070"/>
<reference evidence="3" key="1">
    <citation type="submission" date="2015-07" db="EMBL/GenBank/DDBJ databases">
        <title>Genome sequencing project for genomic taxonomy and phylogenomics of Bacillus-like bacteria.</title>
        <authorList>
            <person name="Liu B."/>
            <person name="Wang J."/>
            <person name="Zhu Y."/>
            <person name="Liu G."/>
            <person name="Chen Q."/>
            <person name="Chen Z."/>
            <person name="Lan J."/>
            <person name="Che J."/>
            <person name="Ge C."/>
            <person name="Shi H."/>
            <person name="Pan Z."/>
            <person name="Liu X."/>
        </authorList>
    </citation>
    <scope>NUCLEOTIDE SEQUENCE [LARGE SCALE GENOMIC DNA]</scope>
    <source>
        <strain evidence="3">DSM 9887</strain>
    </source>
</reference>
<dbReference type="AlphaFoldDB" id="A0A0K9YQD0"/>
<keyword evidence="1" id="KW-1133">Transmembrane helix</keyword>
<name>A0A0K9YQD0_9BACL</name>
<keyword evidence="1" id="KW-0812">Transmembrane</keyword>
<evidence type="ECO:0000256" key="1">
    <source>
        <dbReference type="SAM" id="Phobius"/>
    </source>
</evidence>
<dbReference type="PATRIC" id="fig|54915.3.peg.2915"/>
<accession>A0A0K9YQD0</accession>
<sequence>MTKWVKVIIAVIMIALFCLNSLQLPLEAGTSTEQSLLIEHLPFDEHATFLKENHQAPTFFSFLFMLCIIFTLLFVRYRSKIRRFLFSVIPILKQTFLLYPIHFESRYIVVPPFHLAK</sequence>
<organism evidence="2 3">
    <name type="scientific">Brevibacillus reuszeri</name>
    <dbReference type="NCBI Taxonomy" id="54915"/>
    <lineage>
        <taxon>Bacteria</taxon>
        <taxon>Bacillati</taxon>
        <taxon>Bacillota</taxon>
        <taxon>Bacilli</taxon>
        <taxon>Bacillales</taxon>
        <taxon>Paenibacillaceae</taxon>
        <taxon>Brevibacillus</taxon>
    </lineage>
</organism>
<evidence type="ECO:0000313" key="2">
    <source>
        <dbReference type="EMBL" id="KNB70938.1"/>
    </source>
</evidence>
<keyword evidence="1" id="KW-0472">Membrane</keyword>
<proteinExistence type="predicted"/>
<dbReference type="EMBL" id="LGIQ01000009">
    <property type="protein sequence ID" value="KNB70938.1"/>
    <property type="molecule type" value="Genomic_DNA"/>
</dbReference>
<gene>
    <name evidence="2" type="ORF">ADS79_19070</name>
</gene>
<dbReference type="Proteomes" id="UP000036834">
    <property type="component" value="Unassembled WGS sequence"/>
</dbReference>
<feature type="transmembrane region" description="Helical" evidence="1">
    <location>
        <begin position="59"/>
        <end position="77"/>
    </location>
</feature>
<feature type="transmembrane region" description="Helical" evidence="1">
    <location>
        <begin position="84"/>
        <end position="103"/>
    </location>
</feature>